<evidence type="ECO:0000256" key="1">
    <source>
        <dbReference type="SAM" id="MobiDB-lite"/>
    </source>
</evidence>
<reference evidence="2" key="1">
    <citation type="submission" date="2022-01" db="EMBL/GenBank/DDBJ databases">
        <authorList>
            <person name="King R."/>
        </authorList>
    </citation>
    <scope>NUCLEOTIDE SEQUENCE</scope>
</reference>
<feature type="region of interest" description="Disordered" evidence="1">
    <location>
        <begin position="230"/>
        <end position="262"/>
    </location>
</feature>
<gene>
    <name evidence="2" type="ORF">PHYEVI_LOCUS6423</name>
</gene>
<evidence type="ECO:0000313" key="2">
    <source>
        <dbReference type="EMBL" id="CAG9860066.1"/>
    </source>
</evidence>
<keyword evidence="3" id="KW-1185">Reference proteome</keyword>
<dbReference type="OrthoDB" id="6368736at2759"/>
<protein>
    <submittedName>
        <fullName evidence="2">Uncharacterized protein</fullName>
    </submittedName>
</protein>
<proteinExistence type="predicted"/>
<organism evidence="2 3">
    <name type="scientific">Phyllotreta striolata</name>
    <name type="common">Striped flea beetle</name>
    <name type="synonym">Crioceris striolata</name>
    <dbReference type="NCBI Taxonomy" id="444603"/>
    <lineage>
        <taxon>Eukaryota</taxon>
        <taxon>Metazoa</taxon>
        <taxon>Ecdysozoa</taxon>
        <taxon>Arthropoda</taxon>
        <taxon>Hexapoda</taxon>
        <taxon>Insecta</taxon>
        <taxon>Pterygota</taxon>
        <taxon>Neoptera</taxon>
        <taxon>Endopterygota</taxon>
        <taxon>Coleoptera</taxon>
        <taxon>Polyphaga</taxon>
        <taxon>Cucujiformia</taxon>
        <taxon>Chrysomeloidea</taxon>
        <taxon>Chrysomelidae</taxon>
        <taxon>Galerucinae</taxon>
        <taxon>Alticini</taxon>
        <taxon>Phyllotreta</taxon>
    </lineage>
</organism>
<feature type="compositionally biased region" description="Low complexity" evidence="1">
    <location>
        <begin position="242"/>
        <end position="253"/>
    </location>
</feature>
<sequence>MDKLQFSHEVKIKKKLTVSVRKLRQKYVKQRKRKLKAQEQSCLLKTIRILNNNKMKFNISNNPAAFINDCSNFDEKALNDLLEDLTDDDVKELADLIYENLLRRYSLSIIPDFQSDDHGKDLAINKLSDQNANEHVSNISVENRLKDSETLNEISLDMDEDCNIVPPHISNDTLPLEKSIKSSNLTDINMPLPFSHRTLAEKPAANMSIKCLTASIVNLLNVNDDLQPTNVSNHVEHDSIEESPSSPDPVEQVPYDDFEPLDIPLEPTNNRFDSVLKTSHPSEENCDNLIVSNNIGVKRKKSNSPECVVKRRKSSHPGVIHRQNIGNLLRIPKSIDFKEWRKNLLDIAEVTLENRYQDIKSAIDNVEKNYTQTLIKGQKVPIFVTKLLTELLNIPNEDIIPKGIINKLKKYTSDQVIEIIIHQLKNDIHTKPDSKYYPAPLMTRTQRIFLGLLIELEKLNKFKGIALRYLARLETYLFFSTERQCVKATLSLTRLYLSVCRLLGDINRMRAFCCLAFFYCDHSAVPILFTILKSWIEVIPLYKDVETFPIAKLLHKLVHTDIFTRKHSCSFPLKCLLSVYHGYPRQTPHRDKIIEDLVEEYTTNPSQGSDYSIRLLCKHTNANWVYKVLDKYFKPLLYKIPSENVNFKATTIVLMGRISSKFQVKNGKNNTKIVEDLKRFFEGLLQDESNSDELIRQSIIWSMNCFLNDT</sequence>
<name>A0A9N9TQ48_PHYSR</name>
<dbReference type="Proteomes" id="UP001153712">
    <property type="component" value="Chromosome 3"/>
</dbReference>
<dbReference type="AlphaFoldDB" id="A0A9N9TQ48"/>
<dbReference type="EMBL" id="OU900096">
    <property type="protein sequence ID" value="CAG9860066.1"/>
    <property type="molecule type" value="Genomic_DNA"/>
</dbReference>
<accession>A0A9N9TQ48</accession>
<evidence type="ECO:0000313" key="3">
    <source>
        <dbReference type="Proteomes" id="UP001153712"/>
    </source>
</evidence>